<feature type="compositionally biased region" description="Polar residues" evidence="1">
    <location>
        <begin position="1"/>
        <end position="18"/>
    </location>
</feature>
<keyword evidence="3" id="KW-1185">Reference proteome</keyword>
<comment type="caution">
    <text evidence="2">The sequence shown here is derived from an EMBL/GenBank/DDBJ whole genome shotgun (WGS) entry which is preliminary data.</text>
</comment>
<evidence type="ECO:0000256" key="1">
    <source>
        <dbReference type="SAM" id="MobiDB-lite"/>
    </source>
</evidence>
<dbReference type="Proteomes" id="UP001208570">
    <property type="component" value="Unassembled WGS sequence"/>
</dbReference>
<organism evidence="2 3">
    <name type="scientific">Paralvinella palmiformis</name>
    <dbReference type="NCBI Taxonomy" id="53620"/>
    <lineage>
        <taxon>Eukaryota</taxon>
        <taxon>Metazoa</taxon>
        <taxon>Spiralia</taxon>
        <taxon>Lophotrochozoa</taxon>
        <taxon>Annelida</taxon>
        <taxon>Polychaeta</taxon>
        <taxon>Sedentaria</taxon>
        <taxon>Canalipalpata</taxon>
        <taxon>Terebellida</taxon>
        <taxon>Terebelliformia</taxon>
        <taxon>Alvinellidae</taxon>
        <taxon>Paralvinella</taxon>
    </lineage>
</organism>
<name>A0AAD9MV12_9ANNE</name>
<feature type="region of interest" description="Disordered" evidence="1">
    <location>
        <begin position="79"/>
        <end position="102"/>
    </location>
</feature>
<dbReference type="AlphaFoldDB" id="A0AAD9MV12"/>
<feature type="region of interest" description="Disordered" evidence="1">
    <location>
        <begin position="1"/>
        <end position="23"/>
    </location>
</feature>
<protein>
    <submittedName>
        <fullName evidence="2">Uncharacterized protein</fullName>
    </submittedName>
</protein>
<proteinExistence type="predicted"/>
<accession>A0AAD9MV12</accession>
<sequence length="102" mass="11139">MSNAMPSEANHVQNSPVSATAEKLKMSQIMGRQDYNSIDAPDDEVYTKKTETKRDGLECTENEQMLIMSGAELTTQNGTSCKLIDSTPGEDEDNTRYSGASV</sequence>
<reference evidence="2" key="1">
    <citation type="journal article" date="2023" name="Mol. Biol. Evol.">
        <title>Third-Generation Sequencing Reveals the Adaptive Role of the Epigenome in Three Deep-Sea Polychaetes.</title>
        <authorList>
            <person name="Perez M."/>
            <person name="Aroh O."/>
            <person name="Sun Y."/>
            <person name="Lan Y."/>
            <person name="Juniper S.K."/>
            <person name="Young C.R."/>
            <person name="Angers B."/>
            <person name="Qian P.Y."/>
        </authorList>
    </citation>
    <scope>NUCLEOTIDE SEQUENCE</scope>
    <source>
        <strain evidence="2">P08H-3</strain>
    </source>
</reference>
<evidence type="ECO:0000313" key="2">
    <source>
        <dbReference type="EMBL" id="KAK2144881.1"/>
    </source>
</evidence>
<dbReference type="EMBL" id="JAODUP010000722">
    <property type="protein sequence ID" value="KAK2144881.1"/>
    <property type="molecule type" value="Genomic_DNA"/>
</dbReference>
<evidence type="ECO:0000313" key="3">
    <source>
        <dbReference type="Proteomes" id="UP001208570"/>
    </source>
</evidence>
<gene>
    <name evidence="2" type="ORF">LSH36_722g00034</name>
</gene>